<reference evidence="2" key="1">
    <citation type="submission" date="2018-01" db="EMBL/GenBank/DDBJ databases">
        <authorList>
            <person name="Li J."/>
        </authorList>
    </citation>
    <scope>NUCLEOTIDE SEQUENCE [LARGE SCALE GENOMIC DNA]</scope>
    <source>
        <strain evidence="2">592</strain>
    </source>
</reference>
<organism evidence="1 2">
    <name type="scientific">Aeromicrobium chenweiae</name>
    <dbReference type="NCBI Taxonomy" id="2079793"/>
    <lineage>
        <taxon>Bacteria</taxon>
        <taxon>Bacillati</taxon>
        <taxon>Actinomycetota</taxon>
        <taxon>Actinomycetes</taxon>
        <taxon>Propionibacteriales</taxon>
        <taxon>Nocardioidaceae</taxon>
        <taxon>Aeromicrobium</taxon>
    </lineage>
</organism>
<dbReference type="EMBL" id="CP026952">
    <property type="protein sequence ID" value="AWB93847.1"/>
    <property type="molecule type" value="Genomic_DNA"/>
</dbReference>
<dbReference type="Proteomes" id="UP000244384">
    <property type="component" value="Chromosome"/>
</dbReference>
<name>A0A2S0WRA1_9ACTN</name>
<protein>
    <submittedName>
        <fullName evidence="1">Metallophosphoesterase</fullName>
    </submittedName>
</protein>
<dbReference type="AlphaFoldDB" id="A0A2S0WRA1"/>
<dbReference type="RefSeq" id="WP_108580559.1">
    <property type="nucleotide sequence ID" value="NZ_CP026952.1"/>
</dbReference>
<accession>A0A5F2EVF3</accession>
<gene>
    <name evidence="1" type="ORF">C3E78_17420</name>
</gene>
<sequence>MSRTILKVLLLIALGVIVGVPTAYSTFVHSEREIVIGAHEATVHPTFDGYARIDFGTLIPQIRVPAETPLGIGVDIRLGDSEVTELNQLVARDAVIASQPQGEIAAVRSTILSMAADAAMRGLGVAALTVLVAVLGWRAIGGSRRRAIWATARHPRRGQVVGALGTAVVVVAGVALVAAPDRPRSDDTASWVPIGTVFPVLPNDPVLDRVEIIEGASTSGSKALVQGALDTYQTSVAFYGRMVDTARSVDVRTPQEGETTALVVTDRHDNIGMDPVVRVIAERAGADLLIDLGDDTSNGASWETFSINSLAREFRDVDIVSVTGNHDNGTAIATQMEDKGFTLLKGEPVTVGGVRFLGSSDPRSSGLTAGYFGDAKDNAAALAKQDEELTKAACEAGDVSVIAVHSPTSAKKAAASGCVDLVLSGHLHRQVGPVTAIGENGRSTTTLTTASTGGAVYAFALGSKLRRTAQATIVTFRDGRPVGLQPVDFEPGGDVAPQSYVSMAPSDR</sequence>
<evidence type="ECO:0000313" key="2">
    <source>
        <dbReference type="Proteomes" id="UP000244384"/>
    </source>
</evidence>
<dbReference type="GO" id="GO:0016787">
    <property type="term" value="F:hydrolase activity"/>
    <property type="evidence" value="ECO:0007669"/>
    <property type="project" value="InterPro"/>
</dbReference>
<dbReference type="InterPro" id="IPR004843">
    <property type="entry name" value="Calcineurin-like_PHP"/>
</dbReference>
<dbReference type="KEGG" id="aez:C3E78_17420"/>
<evidence type="ECO:0000313" key="1">
    <source>
        <dbReference type="EMBL" id="AWB93847.1"/>
    </source>
</evidence>
<dbReference type="Pfam" id="PF00149">
    <property type="entry name" value="Metallophos"/>
    <property type="match status" value="1"/>
</dbReference>
<dbReference type="OrthoDB" id="5241348at2"/>
<dbReference type="InterPro" id="IPR029052">
    <property type="entry name" value="Metallo-depent_PP-like"/>
</dbReference>
<accession>A0A2S0WRA1</accession>
<keyword evidence="2" id="KW-1185">Reference proteome</keyword>
<proteinExistence type="predicted"/>
<dbReference type="SUPFAM" id="SSF56300">
    <property type="entry name" value="Metallo-dependent phosphatases"/>
    <property type="match status" value="1"/>
</dbReference>
<dbReference type="Gene3D" id="3.60.21.10">
    <property type="match status" value="1"/>
</dbReference>